<dbReference type="InterPro" id="IPR038247">
    <property type="entry name" value="Jag_N_dom_sf"/>
</dbReference>
<dbReference type="InterPro" id="IPR015946">
    <property type="entry name" value="KH_dom-like_a/b"/>
</dbReference>
<dbReference type="Gene3D" id="3.30.30.80">
    <property type="entry name" value="probable RNA-binding protein from clostridium symbiosum atcc 14940"/>
    <property type="match status" value="1"/>
</dbReference>
<organism evidence="6">
    <name type="scientific">hydrothermal vent metagenome</name>
    <dbReference type="NCBI Taxonomy" id="652676"/>
    <lineage>
        <taxon>unclassified sequences</taxon>
        <taxon>metagenomes</taxon>
        <taxon>ecological metagenomes</taxon>
    </lineage>
</organism>
<accession>A0A3B0UY18</accession>
<dbReference type="Gene3D" id="3.30.300.20">
    <property type="match status" value="1"/>
</dbReference>
<dbReference type="InterPro" id="IPR032782">
    <property type="entry name" value="KhpB_N"/>
</dbReference>
<evidence type="ECO:0000256" key="3">
    <source>
        <dbReference type="ARBA" id="ARBA00023316"/>
    </source>
</evidence>
<evidence type="ECO:0000256" key="1">
    <source>
        <dbReference type="ARBA" id="ARBA00022960"/>
    </source>
</evidence>
<feature type="compositionally biased region" description="Polar residues" evidence="4">
    <location>
        <begin position="54"/>
        <end position="66"/>
    </location>
</feature>
<keyword evidence="2" id="KW-0143">Chaperone</keyword>
<feature type="compositionally biased region" description="Low complexity" evidence="4">
    <location>
        <begin position="73"/>
        <end position="83"/>
    </location>
</feature>
<dbReference type="HAMAP" id="MF_00867">
    <property type="entry name" value="KhpB"/>
    <property type="match status" value="1"/>
</dbReference>
<reference evidence="6" key="1">
    <citation type="submission" date="2018-06" db="EMBL/GenBank/DDBJ databases">
        <authorList>
            <person name="Zhirakovskaya E."/>
        </authorList>
    </citation>
    <scope>NUCLEOTIDE SEQUENCE</scope>
</reference>
<feature type="domain" description="R3H" evidence="5">
    <location>
        <begin position="193"/>
        <end position="259"/>
    </location>
</feature>
<dbReference type="InterPro" id="IPR001374">
    <property type="entry name" value="R3H_dom"/>
</dbReference>
<dbReference type="AlphaFoldDB" id="A0A3B0UY18"/>
<proteinExistence type="inferred from homology"/>
<name>A0A3B0UY18_9ZZZZ</name>
<dbReference type="SMART" id="SM01245">
    <property type="entry name" value="Jag_N"/>
    <property type="match status" value="1"/>
</dbReference>
<dbReference type="InterPro" id="IPR038008">
    <property type="entry name" value="Jag_KH"/>
</dbReference>
<dbReference type="Pfam" id="PF01424">
    <property type="entry name" value="R3H"/>
    <property type="match status" value="1"/>
</dbReference>
<dbReference type="PROSITE" id="PS51061">
    <property type="entry name" value="R3H"/>
    <property type="match status" value="1"/>
</dbReference>
<keyword evidence="3" id="KW-0961">Cell wall biogenesis/degradation</keyword>
<evidence type="ECO:0000313" key="6">
    <source>
        <dbReference type="EMBL" id="VAW36145.1"/>
    </source>
</evidence>
<dbReference type="GO" id="GO:0003723">
    <property type="term" value="F:RNA binding"/>
    <property type="evidence" value="ECO:0007669"/>
    <property type="project" value="InterPro"/>
</dbReference>
<evidence type="ECO:0000259" key="5">
    <source>
        <dbReference type="PROSITE" id="PS51061"/>
    </source>
</evidence>
<dbReference type="SMART" id="SM00393">
    <property type="entry name" value="R3H"/>
    <property type="match status" value="1"/>
</dbReference>
<evidence type="ECO:0000256" key="4">
    <source>
        <dbReference type="SAM" id="MobiDB-lite"/>
    </source>
</evidence>
<dbReference type="PANTHER" id="PTHR35800:SF1">
    <property type="entry name" value="RNA-BINDING PROTEIN KHPB"/>
    <property type="match status" value="1"/>
</dbReference>
<evidence type="ECO:0000256" key="2">
    <source>
        <dbReference type="ARBA" id="ARBA00023186"/>
    </source>
</evidence>
<dbReference type="InterPro" id="IPR036867">
    <property type="entry name" value="R3H_dom_sf"/>
</dbReference>
<dbReference type="CDD" id="cd02414">
    <property type="entry name" value="KH-II_Jag"/>
    <property type="match status" value="1"/>
</dbReference>
<keyword evidence="1" id="KW-0133">Cell shape</keyword>
<dbReference type="PANTHER" id="PTHR35800">
    <property type="entry name" value="PROTEIN JAG"/>
    <property type="match status" value="1"/>
</dbReference>
<dbReference type="NCBIfam" id="NF041568">
    <property type="entry name" value="Jag_EloR"/>
    <property type="match status" value="1"/>
</dbReference>
<gene>
    <name evidence="6" type="ORF">MNBD_DELTA03-801</name>
</gene>
<dbReference type="GO" id="GO:0008360">
    <property type="term" value="P:regulation of cell shape"/>
    <property type="evidence" value="ECO:0007669"/>
    <property type="project" value="UniProtKB-KW"/>
</dbReference>
<dbReference type="Pfam" id="PF14804">
    <property type="entry name" value="Jag_N"/>
    <property type="match status" value="1"/>
</dbReference>
<dbReference type="InterPro" id="IPR039247">
    <property type="entry name" value="KhpB"/>
</dbReference>
<dbReference type="Gene3D" id="3.30.1370.50">
    <property type="entry name" value="R3H-like domain"/>
    <property type="match status" value="1"/>
</dbReference>
<sequence>MTVKLQYSGKTVEEAIDKACRNLNAAREDLNIKVITPGSKGFLGFGRRQAQITAAPKNNGSESITAPQDKPATTEADTSSATTQRQTGRKFQKDQGPAYRGSRQEPAQPDSAEIIEITTVVKEIIGLMGLKAEVEATVVKNRIKAVIDGPDNELIIGRRGETIDAIQYLVRKIISHKFPHKLFFALDVGNYRSQRREELEKLALELAVKVKSSGITETIAAMNPAERRIVHLALQNDREIRSVSMGDGLFKKIRIYVPSKKGGRSAKRR</sequence>
<dbReference type="EMBL" id="UOEX01000157">
    <property type="protein sequence ID" value="VAW36145.1"/>
    <property type="molecule type" value="Genomic_DNA"/>
</dbReference>
<protein>
    <submittedName>
        <fullName evidence="6">RNA-binding protein Jag</fullName>
    </submittedName>
</protein>
<feature type="region of interest" description="Disordered" evidence="4">
    <location>
        <begin position="54"/>
        <end position="111"/>
    </location>
</feature>
<dbReference type="GO" id="GO:0071555">
    <property type="term" value="P:cell wall organization"/>
    <property type="evidence" value="ECO:0007669"/>
    <property type="project" value="UniProtKB-KW"/>
</dbReference>